<name>A0A9D9HMZ7_9SPIR</name>
<protein>
    <recommendedName>
        <fullName evidence="5">Type I restriction modification DNA specificity domain-containing protein</fullName>
    </recommendedName>
</protein>
<dbReference type="EMBL" id="JADIMM010000015">
    <property type="protein sequence ID" value="MBO8456735.1"/>
    <property type="molecule type" value="Genomic_DNA"/>
</dbReference>
<dbReference type="GO" id="GO:0009307">
    <property type="term" value="P:DNA restriction-modification system"/>
    <property type="evidence" value="ECO:0007669"/>
    <property type="project" value="UniProtKB-KW"/>
</dbReference>
<gene>
    <name evidence="3" type="ORF">IAA81_00715</name>
</gene>
<keyword evidence="1" id="KW-0680">Restriction system</keyword>
<keyword evidence="2" id="KW-0238">DNA-binding</keyword>
<evidence type="ECO:0000313" key="4">
    <source>
        <dbReference type="Proteomes" id="UP000823638"/>
    </source>
</evidence>
<dbReference type="InterPro" id="IPR044946">
    <property type="entry name" value="Restrct_endonuc_typeI_TRD_sf"/>
</dbReference>
<evidence type="ECO:0000313" key="3">
    <source>
        <dbReference type="EMBL" id="MBO8456735.1"/>
    </source>
</evidence>
<reference evidence="3" key="2">
    <citation type="journal article" date="2021" name="PeerJ">
        <title>Extensive microbial diversity within the chicken gut microbiome revealed by metagenomics and culture.</title>
        <authorList>
            <person name="Gilroy R."/>
            <person name="Ravi A."/>
            <person name="Getino M."/>
            <person name="Pursley I."/>
            <person name="Horton D.L."/>
            <person name="Alikhan N.F."/>
            <person name="Baker D."/>
            <person name="Gharbi K."/>
            <person name="Hall N."/>
            <person name="Watson M."/>
            <person name="Adriaenssens E.M."/>
            <person name="Foster-Nyarko E."/>
            <person name="Jarju S."/>
            <person name="Secka A."/>
            <person name="Antonio M."/>
            <person name="Oren A."/>
            <person name="Chaudhuri R.R."/>
            <person name="La Ragione R."/>
            <person name="Hildebrand F."/>
            <person name="Pallen M.J."/>
        </authorList>
    </citation>
    <scope>NUCLEOTIDE SEQUENCE</scope>
    <source>
        <strain evidence="3">10532</strain>
    </source>
</reference>
<evidence type="ECO:0000256" key="2">
    <source>
        <dbReference type="ARBA" id="ARBA00023125"/>
    </source>
</evidence>
<accession>A0A9D9HMZ7</accession>
<evidence type="ECO:0008006" key="5">
    <source>
        <dbReference type="Google" id="ProtNLM"/>
    </source>
</evidence>
<sequence>MQNFTDVPLKEVAKILRGVVTKPQEIKERTAPENSGIFFLTVSDIQENYLSHSMKCLKNIEPREEKHCLMENDIVIAKMGQPKTGLARDLGEKKIIVSQNLYILRFDFGRVNPVYARAFFESALGLARLEKAYVKATIPTLPVRNLENLLIPLPEPANISLSLEIQEGFAGKYLEVENSEQNYRLQAEEEKKKRLCLFSDFISGFFG</sequence>
<reference evidence="3" key="1">
    <citation type="submission" date="2020-10" db="EMBL/GenBank/DDBJ databases">
        <authorList>
            <person name="Gilroy R."/>
        </authorList>
    </citation>
    <scope>NUCLEOTIDE SEQUENCE</scope>
    <source>
        <strain evidence="3">10532</strain>
    </source>
</reference>
<proteinExistence type="predicted"/>
<dbReference type="Proteomes" id="UP000823638">
    <property type="component" value="Unassembled WGS sequence"/>
</dbReference>
<evidence type="ECO:0000256" key="1">
    <source>
        <dbReference type="ARBA" id="ARBA00022747"/>
    </source>
</evidence>
<organism evidence="3 4">
    <name type="scientific">Candidatus Gallitreponema excrementavium</name>
    <dbReference type="NCBI Taxonomy" id="2840840"/>
    <lineage>
        <taxon>Bacteria</taxon>
        <taxon>Pseudomonadati</taxon>
        <taxon>Spirochaetota</taxon>
        <taxon>Spirochaetia</taxon>
        <taxon>Spirochaetales</taxon>
        <taxon>Candidatus Gallitreponema</taxon>
    </lineage>
</organism>
<dbReference type="Gene3D" id="3.90.220.20">
    <property type="entry name" value="DNA methylase specificity domains"/>
    <property type="match status" value="1"/>
</dbReference>
<dbReference type="GO" id="GO:0003677">
    <property type="term" value="F:DNA binding"/>
    <property type="evidence" value="ECO:0007669"/>
    <property type="project" value="UniProtKB-KW"/>
</dbReference>
<dbReference type="AlphaFoldDB" id="A0A9D9HMZ7"/>
<comment type="caution">
    <text evidence="3">The sequence shown here is derived from an EMBL/GenBank/DDBJ whole genome shotgun (WGS) entry which is preliminary data.</text>
</comment>
<dbReference type="SUPFAM" id="SSF116734">
    <property type="entry name" value="DNA methylase specificity domain"/>
    <property type="match status" value="1"/>
</dbReference>